<evidence type="ECO:0000313" key="2">
    <source>
        <dbReference type="Proteomes" id="UP000308054"/>
    </source>
</evidence>
<keyword evidence="2" id="KW-1185">Reference proteome</keyword>
<dbReference type="AlphaFoldDB" id="A0A4S2H172"/>
<dbReference type="EMBL" id="SRXW01000002">
    <property type="protein sequence ID" value="TGY88912.1"/>
    <property type="molecule type" value="Genomic_DNA"/>
</dbReference>
<dbReference type="OrthoDB" id="7634726at2"/>
<dbReference type="Proteomes" id="UP000308054">
    <property type="component" value="Unassembled WGS sequence"/>
</dbReference>
<protein>
    <recommendedName>
        <fullName evidence="3">STAS/SEC14 domain-containing protein</fullName>
    </recommendedName>
</protein>
<evidence type="ECO:0000313" key="1">
    <source>
        <dbReference type="EMBL" id="TGY88912.1"/>
    </source>
</evidence>
<dbReference type="RefSeq" id="WP_135995452.1">
    <property type="nucleotide sequence ID" value="NZ_CP071057.1"/>
</dbReference>
<sequence>MQDSARPEADYSYDRELDALRVSVYGPRGYDQARAHFAKVIARMRAEGTQRLLLDLTGASYEFDLEQSIEAFWKIAEASEGNQIALVMDLSRREQGIVLQTVGTARWNLIRLFHDRESAEAWLRETAD</sequence>
<gene>
    <name evidence="1" type="ORF">E5163_07180</name>
</gene>
<reference evidence="1 2" key="1">
    <citation type="journal article" date="2017" name="Int. J. Syst. Evol. Microbiol.">
        <title>Marinicauda algicola sp. nov., isolated from a marine red alga Rhodosorus marinus.</title>
        <authorList>
            <person name="Jeong S.E."/>
            <person name="Jeon S.H."/>
            <person name="Chun B.H."/>
            <person name="Kim D.W."/>
            <person name="Jeon C.O."/>
        </authorList>
    </citation>
    <scope>NUCLEOTIDE SEQUENCE [LARGE SCALE GENOMIC DNA]</scope>
    <source>
        <strain evidence="1 2">JCM 31718</strain>
    </source>
</reference>
<organism evidence="1 2">
    <name type="scientific">Marinicauda algicola</name>
    <dbReference type="NCBI Taxonomy" id="2029849"/>
    <lineage>
        <taxon>Bacteria</taxon>
        <taxon>Pseudomonadati</taxon>
        <taxon>Pseudomonadota</taxon>
        <taxon>Alphaproteobacteria</taxon>
        <taxon>Maricaulales</taxon>
        <taxon>Maricaulaceae</taxon>
        <taxon>Marinicauda</taxon>
    </lineage>
</organism>
<proteinExistence type="predicted"/>
<accession>A0A4S2H172</accession>
<name>A0A4S2H172_9PROT</name>
<evidence type="ECO:0008006" key="3">
    <source>
        <dbReference type="Google" id="ProtNLM"/>
    </source>
</evidence>
<comment type="caution">
    <text evidence="1">The sequence shown here is derived from an EMBL/GenBank/DDBJ whole genome shotgun (WGS) entry which is preliminary data.</text>
</comment>